<protein>
    <submittedName>
        <fullName evidence="1">Uncharacterized protein</fullName>
    </submittedName>
</protein>
<organism evidence="1 2">
    <name type="scientific">Lysobacter antibioticus</name>
    <dbReference type="NCBI Taxonomy" id="84531"/>
    <lineage>
        <taxon>Bacteria</taxon>
        <taxon>Pseudomonadati</taxon>
        <taxon>Pseudomonadota</taxon>
        <taxon>Gammaproteobacteria</taxon>
        <taxon>Lysobacterales</taxon>
        <taxon>Lysobacteraceae</taxon>
        <taxon>Lysobacter</taxon>
    </lineage>
</organism>
<reference evidence="1 2" key="1">
    <citation type="journal article" date="2015" name="BMC Genomics">
        <title>Comparative genomics and metabolic profiling of the genus Lysobacter.</title>
        <authorList>
            <person name="de Bruijn I."/>
            <person name="Cheng X."/>
            <person name="de Jager V."/>
            <person name="Exposito R.G."/>
            <person name="Watrous J."/>
            <person name="Patel N."/>
            <person name="Postma J."/>
            <person name="Dorrestein P.C."/>
            <person name="Kobayashi D."/>
            <person name="Raaijmakers J.M."/>
        </authorList>
    </citation>
    <scope>NUCLEOTIDE SEQUENCE [LARGE SCALE GENOMIC DNA]</scope>
    <source>
        <strain evidence="1 2">76</strain>
    </source>
</reference>
<evidence type="ECO:0000313" key="2">
    <source>
        <dbReference type="Proteomes" id="UP000060787"/>
    </source>
</evidence>
<dbReference type="RefSeq" id="WP_031370629.1">
    <property type="nucleotide sequence ID" value="NZ_CP011129.1"/>
</dbReference>
<dbReference type="Proteomes" id="UP000060787">
    <property type="component" value="Chromosome"/>
</dbReference>
<dbReference type="eggNOG" id="ENOG5033AEW">
    <property type="taxonomic scope" value="Bacteria"/>
</dbReference>
<gene>
    <name evidence="1" type="ORF">LA76x_0177</name>
</gene>
<dbReference type="AlphaFoldDB" id="A0A0S2E0E6"/>
<proteinExistence type="predicted"/>
<dbReference type="PATRIC" id="fig|84531.7.peg.3234"/>
<evidence type="ECO:0000313" key="1">
    <source>
        <dbReference type="EMBL" id="ALN78339.1"/>
    </source>
</evidence>
<name>A0A0S2E0E6_LYSAN</name>
<sequence>MATRFIIEDTDHAQSLSQHGSLAEAWVELRRLSGIPWDQAPNIAPCTGWRTCGRSYEIIEFDTSLDPWREVQRVSGFGIRALGVVWAPDAQRDEP</sequence>
<keyword evidence="2" id="KW-1185">Reference proteome</keyword>
<accession>A0A0S2E0E6</accession>
<dbReference type="OrthoDB" id="6058678at2"/>
<dbReference type="EMBL" id="CP011129">
    <property type="protein sequence ID" value="ALN78339.1"/>
    <property type="molecule type" value="Genomic_DNA"/>
</dbReference>
<dbReference type="KEGG" id="laq:GLA29479_3307"/>
<dbReference type="KEGG" id="lab:LA76x_0177"/>